<gene>
    <name evidence="3" type="ORF">LAESUDRAFT_725993</name>
</gene>
<feature type="region of interest" description="Disordered" evidence="2">
    <location>
        <begin position="602"/>
        <end position="684"/>
    </location>
</feature>
<evidence type="ECO:0000256" key="2">
    <source>
        <dbReference type="SAM" id="MobiDB-lite"/>
    </source>
</evidence>
<dbReference type="AlphaFoldDB" id="A0A165E9N6"/>
<proteinExistence type="predicted"/>
<feature type="compositionally biased region" description="Polar residues" evidence="2">
    <location>
        <begin position="535"/>
        <end position="560"/>
    </location>
</feature>
<reference evidence="3 4" key="1">
    <citation type="journal article" date="2016" name="Mol. Biol. Evol.">
        <title>Comparative Genomics of Early-Diverging Mushroom-Forming Fungi Provides Insights into the Origins of Lignocellulose Decay Capabilities.</title>
        <authorList>
            <person name="Nagy L.G."/>
            <person name="Riley R."/>
            <person name="Tritt A."/>
            <person name="Adam C."/>
            <person name="Daum C."/>
            <person name="Floudas D."/>
            <person name="Sun H."/>
            <person name="Yadav J.S."/>
            <person name="Pangilinan J."/>
            <person name="Larsson K.H."/>
            <person name="Matsuura K."/>
            <person name="Barry K."/>
            <person name="Labutti K."/>
            <person name="Kuo R."/>
            <person name="Ohm R.A."/>
            <person name="Bhattacharya S.S."/>
            <person name="Shirouzu T."/>
            <person name="Yoshinaga Y."/>
            <person name="Martin F.M."/>
            <person name="Grigoriev I.V."/>
            <person name="Hibbett D.S."/>
        </authorList>
    </citation>
    <scope>NUCLEOTIDE SEQUENCE [LARGE SCALE GENOMIC DNA]</scope>
    <source>
        <strain evidence="3 4">93-53</strain>
    </source>
</reference>
<feature type="compositionally biased region" description="Basic and acidic residues" evidence="2">
    <location>
        <begin position="666"/>
        <end position="675"/>
    </location>
</feature>
<accession>A0A165E9N6</accession>
<evidence type="ECO:0000313" key="4">
    <source>
        <dbReference type="Proteomes" id="UP000076871"/>
    </source>
</evidence>
<dbReference type="InParanoid" id="A0A165E9N6"/>
<feature type="region of interest" description="Disordered" evidence="2">
    <location>
        <begin position="699"/>
        <end position="820"/>
    </location>
</feature>
<sequence length="872" mass="94709">MPNMQASDGLALELSDIMHTMSPSPIPQLSLPPDAMHFGSPHMPPPEPIYALEPSAFILTHIRHARVPSPSPEPLDRSEIQMMRSRIEQLGFAGPSPGNSGATSIEHELADMVLRLTTHPILKPSTSQLAVQAETIADLTEQRNQILQEREEEHARWQAEREGWERSAEALIGKRRAATDAAEKDYESERLISRLRDDNWALRHKLSDANSRLAALEHELSRLRPLLLMQPSILNDPSLLQHPAFAQLAVVKDNTENRRKKLKKERERAKDLEALKEASQLQQQRQRQEAEGQAYAEAEFLNDMEMDAPVFEANGSNELLNGQASNFPMDVIAPAATIFTDAPASQGVAGQSTGPPPEAATSSKQYHVQILEKPQKKRKEKERRFRRERAPLLSDARAECLLVAARKIGRMRAILLAEMVREREERERQQNLGMSSFGGPSQYPLNGWQFGMNGQPGPSSFSGFSPFMPVVSGNPLSAQNSFSSMSFPHAPPFQTALQTPPMHHMQPQPLAGPPQSYPISAPGFLYVPNPISSPAASGTQTVPSTPTALHSQTSSHTQFSMGGRSQEEPTTPLHSLLTAARTLLVGEDFDVDEIVGVGGEATEHRVQTRSAATAALEPSTPKKRRALGRNATLPVAAPSPGAAVRKRRPVRAAATDQPPNRKGKGKQKEGARDTNGHAGAPTSVRLTRVHSALDVLAQAADEQERRPPSGPASRRGSVEPERRSVVPLSRLKHVETGDAARSGTSVPGATSIVAEDDDSRTQPSSPRSPTQADPVGRPHTLSHAAHGEPAKRPPSVPPVRIEPPVLPDNASVAPDSSWSTRTRQIEVILVDHPPQGESQANSALFGVSEDSFASSVDMQLQTLQGGPSQAPS</sequence>
<dbReference type="RefSeq" id="XP_040764279.1">
    <property type="nucleotide sequence ID" value="XM_040908933.1"/>
</dbReference>
<dbReference type="GeneID" id="63825962"/>
<keyword evidence="4" id="KW-1185">Reference proteome</keyword>
<protein>
    <submittedName>
        <fullName evidence="3">Uncharacterized protein</fullName>
    </submittedName>
</protein>
<feature type="coiled-coil region" evidence="1">
    <location>
        <begin position="245"/>
        <end position="298"/>
    </location>
</feature>
<name>A0A165E9N6_9APHY</name>
<dbReference type="EMBL" id="KV427624">
    <property type="protein sequence ID" value="KZT06539.1"/>
    <property type="molecule type" value="Genomic_DNA"/>
</dbReference>
<organism evidence="3 4">
    <name type="scientific">Laetiporus sulphureus 93-53</name>
    <dbReference type="NCBI Taxonomy" id="1314785"/>
    <lineage>
        <taxon>Eukaryota</taxon>
        <taxon>Fungi</taxon>
        <taxon>Dikarya</taxon>
        <taxon>Basidiomycota</taxon>
        <taxon>Agaricomycotina</taxon>
        <taxon>Agaricomycetes</taxon>
        <taxon>Polyporales</taxon>
        <taxon>Laetiporus</taxon>
    </lineage>
</organism>
<dbReference type="Proteomes" id="UP000076871">
    <property type="component" value="Unassembled WGS sequence"/>
</dbReference>
<dbReference type="OrthoDB" id="2143914at2759"/>
<feature type="compositionally biased region" description="Low complexity" evidence="2">
    <location>
        <begin position="761"/>
        <end position="771"/>
    </location>
</feature>
<feature type="coiled-coil region" evidence="1">
    <location>
        <begin position="136"/>
        <end position="167"/>
    </location>
</feature>
<feature type="region of interest" description="Disordered" evidence="2">
    <location>
        <begin position="535"/>
        <end position="571"/>
    </location>
</feature>
<evidence type="ECO:0000313" key="3">
    <source>
        <dbReference type="EMBL" id="KZT06539.1"/>
    </source>
</evidence>
<keyword evidence="1" id="KW-0175">Coiled coil</keyword>
<evidence type="ECO:0000256" key="1">
    <source>
        <dbReference type="SAM" id="Coils"/>
    </source>
</evidence>
<feature type="compositionally biased region" description="Pro residues" evidence="2">
    <location>
        <begin position="792"/>
        <end position="806"/>
    </location>
</feature>
<feature type="region of interest" description="Disordered" evidence="2">
    <location>
        <begin position="344"/>
        <end position="367"/>
    </location>
</feature>